<evidence type="ECO:0000313" key="1">
    <source>
        <dbReference type="EMBL" id="HCB75395.1"/>
    </source>
</evidence>
<dbReference type="InterPro" id="IPR008018">
    <property type="entry name" value="Phage_tail_attach_FII"/>
</dbReference>
<name>A0A3D0W9H3_9SPHN</name>
<sequence length="104" mass="10945">MIGAQAALAAIDAAFSEVVVYAGGGLPQPTEVYVIWSDGSAPAFQGPGATARTVSFEIPQTTLPARPAKADRITRGDHVWKPNDVTRRDDIGKWEVVVELVGAA</sequence>
<dbReference type="Proteomes" id="UP000262699">
    <property type="component" value="Unassembled WGS sequence"/>
</dbReference>
<dbReference type="Pfam" id="PF05354">
    <property type="entry name" value="Phage_attach"/>
    <property type="match status" value="1"/>
</dbReference>
<dbReference type="AlphaFoldDB" id="A0A3D0W9H3"/>
<evidence type="ECO:0000313" key="2">
    <source>
        <dbReference type="Proteomes" id="UP000262699"/>
    </source>
</evidence>
<dbReference type="EMBL" id="DOYJ01000125">
    <property type="protein sequence ID" value="HCB75395.1"/>
    <property type="molecule type" value="Genomic_DNA"/>
</dbReference>
<gene>
    <name evidence="1" type="ORF">DEP91_04360</name>
</gene>
<dbReference type="GO" id="GO:0019068">
    <property type="term" value="P:virion assembly"/>
    <property type="evidence" value="ECO:0007669"/>
    <property type="project" value="InterPro"/>
</dbReference>
<proteinExistence type="predicted"/>
<reference evidence="1 2" key="1">
    <citation type="journal article" date="2018" name="Nat. Biotechnol.">
        <title>A standardized bacterial taxonomy based on genome phylogeny substantially revises the tree of life.</title>
        <authorList>
            <person name="Parks D.H."/>
            <person name="Chuvochina M."/>
            <person name="Waite D.W."/>
            <person name="Rinke C."/>
            <person name="Skarshewski A."/>
            <person name="Chaumeil P.A."/>
            <person name="Hugenholtz P."/>
        </authorList>
    </citation>
    <scope>NUCLEOTIDE SEQUENCE [LARGE SCALE GENOMIC DNA]</scope>
    <source>
        <strain evidence="1">UBA9015</strain>
    </source>
</reference>
<accession>A0A3D0W9H3</accession>
<organism evidence="1 2">
    <name type="scientific">Sphingomonas bacterium</name>
    <dbReference type="NCBI Taxonomy" id="1895847"/>
    <lineage>
        <taxon>Bacteria</taxon>
        <taxon>Pseudomonadati</taxon>
        <taxon>Pseudomonadota</taxon>
        <taxon>Alphaproteobacteria</taxon>
        <taxon>Sphingomonadales</taxon>
        <taxon>Sphingomonadaceae</taxon>
        <taxon>Sphingomonas</taxon>
    </lineage>
</organism>
<protein>
    <submittedName>
        <fullName evidence="1">Uncharacterized protein</fullName>
    </submittedName>
</protein>
<comment type="caution">
    <text evidence="1">The sequence shown here is derived from an EMBL/GenBank/DDBJ whole genome shotgun (WGS) entry which is preliminary data.</text>
</comment>